<dbReference type="AlphaFoldDB" id="A0A7W9BBU3"/>
<dbReference type="Pfam" id="PF03412">
    <property type="entry name" value="Peptidase_C39"/>
    <property type="match status" value="1"/>
</dbReference>
<dbReference type="PROSITE" id="PS50990">
    <property type="entry name" value="PEPTIDASE_C39"/>
    <property type="match status" value="1"/>
</dbReference>
<dbReference type="GO" id="GO:0016020">
    <property type="term" value="C:membrane"/>
    <property type="evidence" value="ECO:0007669"/>
    <property type="project" value="InterPro"/>
</dbReference>
<name>A0A7W9BBU3_9SPHN</name>
<feature type="chain" id="PRO_5031462671" description="Peptidase C39 domain-containing protein" evidence="1">
    <location>
        <begin position="20"/>
        <end position="229"/>
    </location>
</feature>
<comment type="caution">
    <text evidence="3">The sequence shown here is derived from an EMBL/GenBank/DDBJ whole genome shotgun (WGS) entry which is preliminary data.</text>
</comment>
<sequence length="229" mass="25169">MIRVVVALALVGTAAPAFGGEESKRFLGTSQLYDISVPVRSMQAMRFAGVVRQRYDFSCGSAALATLLRMYGDPHDEIAAFRGMWAEGDRAQIRKLGFSLLDMQRYLKARGIAGNGYKVSLDAIRQAGVPGIALINRQGYRHFVIIQGVRNGEVLVADPSLGLRVEQQDRFQEQWNGVLFVLDSAVPRGKAVFNQPARWAAYPRSPFSRAAGALDQQSLQLAMPGYGEF</sequence>
<accession>A0A7W9BBU3</accession>
<feature type="signal peptide" evidence="1">
    <location>
        <begin position="1"/>
        <end position="19"/>
    </location>
</feature>
<dbReference type="CDD" id="cd02423">
    <property type="entry name" value="Peptidase_C39G"/>
    <property type="match status" value="1"/>
</dbReference>
<dbReference type="GO" id="GO:0006508">
    <property type="term" value="P:proteolysis"/>
    <property type="evidence" value="ECO:0007669"/>
    <property type="project" value="InterPro"/>
</dbReference>
<keyword evidence="4" id="KW-1185">Reference proteome</keyword>
<dbReference type="GO" id="GO:0008233">
    <property type="term" value="F:peptidase activity"/>
    <property type="evidence" value="ECO:0007669"/>
    <property type="project" value="InterPro"/>
</dbReference>
<keyword evidence="1" id="KW-0732">Signal</keyword>
<dbReference type="EMBL" id="JACIJK010000003">
    <property type="protein sequence ID" value="MBB5714354.1"/>
    <property type="molecule type" value="Genomic_DNA"/>
</dbReference>
<evidence type="ECO:0000313" key="4">
    <source>
        <dbReference type="Proteomes" id="UP000546200"/>
    </source>
</evidence>
<evidence type="ECO:0000259" key="2">
    <source>
        <dbReference type="PROSITE" id="PS50990"/>
    </source>
</evidence>
<dbReference type="InterPro" id="IPR005074">
    <property type="entry name" value="Peptidase_C39"/>
</dbReference>
<protein>
    <recommendedName>
        <fullName evidence="2">Peptidase C39 domain-containing protein</fullName>
    </recommendedName>
</protein>
<organism evidence="3 4">
    <name type="scientific">Sphingomonas aerophila</name>
    <dbReference type="NCBI Taxonomy" id="1344948"/>
    <lineage>
        <taxon>Bacteria</taxon>
        <taxon>Pseudomonadati</taxon>
        <taxon>Pseudomonadota</taxon>
        <taxon>Alphaproteobacteria</taxon>
        <taxon>Sphingomonadales</taxon>
        <taxon>Sphingomonadaceae</taxon>
        <taxon>Sphingomonas</taxon>
    </lineage>
</organism>
<evidence type="ECO:0000313" key="3">
    <source>
        <dbReference type="EMBL" id="MBB5714354.1"/>
    </source>
</evidence>
<dbReference type="Gene3D" id="3.90.70.10">
    <property type="entry name" value="Cysteine proteinases"/>
    <property type="match status" value="1"/>
</dbReference>
<reference evidence="3 4" key="1">
    <citation type="submission" date="2020-08" db="EMBL/GenBank/DDBJ databases">
        <title>Genomic Encyclopedia of Type Strains, Phase IV (KMG-IV): sequencing the most valuable type-strain genomes for metagenomic binning, comparative biology and taxonomic classification.</title>
        <authorList>
            <person name="Goeker M."/>
        </authorList>
    </citation>
    <scope>NUCLEOTIDE SEQUENCE [LARGE SCALE GENOMIC DNA]</scope>
    <source>
        <strain evidence="3 4">DSM 100044</strain>
    </source>
</reference>
<dbReference type="Proteomes" id="UP000546200">
    <property type="component" value="Unassembled WGS sequence"/>
</dbReference>
<evidence type="ECO:0000256" key="1">
    <source>
        <dbReference type="SAM" id="SignalP"/>
    </source>
</evidence>
<dbReference type="GO" id="GO:0005524">
    <property type="term" value="F:ATP binding"/>
    <property type="evidence" value="ECO:0007669"/>
    <property type="project" value="InterPro"/>
</dbReference>
<gene>
    <name evidence="3" type="ORF">FHS94_001185</name>
</gene>
<dbReference type="RefSeq" id="WP_184055594.1">
    <property type="nucleotide sequence ID" value="NZ_JACIJK010000003.1"/>
</dbReference>
<feature type="domain" description="Peptidase C39" evidence="2">
    <location>
        <begin position="53"/>
        <end position="182"/>
    </location>
</feature>
<proteinExistence type="predicted"/>